<dbReference type="KEGG" id="vg:2943758"/>
<evidence type="ECO:0000313" key="1">
    <source>
        <dbReference type="EMBL" id="AAQ91655.1"/>
    </source>
</evidence>
<dbReference type="Proteomes" id="UP000202937">
    <property type="component" value="Segment"/>
</dbReference>
<dbReference type="EMBL" id="AY327402">
    <property type="protein sequence ID" value="AAQ91655.1"/>
    <property type="molecule type" value="Genomic_DNA"/>
</dbReference>
<accession>Q6VTK6</accession>
<name>Q6VTK6_NPVCD</name>
<dbReference type="InterPro" id="IPR010336">
    <property type="entry name" value="Baculo_ME53"/>
</dbReference>
<proteinExistence type="predicted"/>
<reference evidence="2" key="3">
    <citation type="journal article" date="1999" name="J. Gen. Virol.">
        <title>Molecular analysis of the p48 gene of Choristoneura fumiferana multicapsid nucleopolyhedroviruses CfMNPV and CfDEFNPV.</title>
        <authorList>
            <person name="Li X."/>
            <person name="Lauzon H.A."/>
            <person name="Sohi S.S."/>
            <person name="Palli S.R."/>
            <person name="Retnakaran A."/>
            <person name="Arif B.M."/>
        </authorList>
    </citation>
    <scope>NUCLEOTIDE SEQUENCE [LARGE SCALE GENOMIC DNA]</scope>
</reference>
<dbReference type="GO" id="GO:0003677">
    <property type="term" value="F:DNA binding"/>
    <property type="evidence" value="ECO:0007669"/>
    <property type="project" value="InterPro"/>
</dbReference>
<protein>
    <submittedName>
        <fullName evidence="1">DNA synthesis regulator</fullName>
    </submittedName>
</protein>
<reference evidence="1 2" key="5">
    <citation type="journal article" date="2005" name="J. Gen. Virol.">
        <title>Gene organization and sequencing of the Choristoneura fumiferana defective nucleopolyhedrovirus genome.</title>
        <authorList>
            <person name="Lauzon H.A."/>
            <person name="Jamieson P.B."/>
            <person name="Krell P.J."/>
            <person name="Arif B.M."/>
        </authorList>
    </citation>
    <scope>NUCLEOTIDE SEQUENCE [LARGE SCALE GENOMIC DNA]</scope>
</reference>
<dbReference type="GO" id="GO:0008270">
    <property type="term" value="F:zinc ion binding"/>
    <property type="evidence" value="ECO:0007669"/>
    <property type="project" value="InterPro"/>
</dbReference>
<organism evidence="1 2">
    <name type="scientific">Choristoneura fumiferana defective polyhedrosis virus</name>
    <name type="common">Cfdef</name>
    <dbReference type="NCBI Taxonomy" id="74660"/>
    <lineage>
        <taxon>Viruses</taxon>
        <taxon>Viruses incertae sedis</taxon>
        <taxon>Naldaviricetes</taxon>
        <taxon>Lefavirales</taxon>
        <taxon>Baculoviridae</taxon>
        <taxon>Alphabaculovirus</taxon>
        <taxon>Alphabaculovirus alterchofumiferanae</taxon>
    </lineage>
</organism>
<dbReference type="OrthoDB" id="2566at10239"/>
<reference evidence="2" key="2">
    <citation type="journal article" date="1996" name="Virus Genes">
        <title>The putative LEF-1 proteins from two distinct Choristoneura fumiferana multiple nucleopolyhedroviruses share domain homology to eukaryotic primases.</title>
        <authorList>
            <person name="Barrett J.W."/>
            <person name="Lauzon H.A."/>
            <person name="Mercuri P.S."/>
            <person name="Krell P.J."/>
            <person name="Sohi S.S."/>
            <person name="Arif B.M."/>
        </authorList>
    </citation>
    <scope>NUCLEOTIDE SEQUENCE [LARGE SCALE GENOMIC DNA]</scope>
</reference>
<dbReference type="GeneID" id="2943758"/>
<reference evidence="2" key="1">
    <citation type="journal article" date="1995" name="J. Gen. Virol.">
        <title>Characterization, sequencing and phylogeny of the ecdysteroid UDP-glucosyltransferase gene from two distinct nuclear polyhedrosis viruses isolated from Choristoneura fumiferana.</title>
        <authorList>
            <person name="Barrett J.W."/>
            <person name="Krell P.J."/>
            <person name="Arif B.M."/>
        </authorList>
    </citation>
    <scope>NUCLEOTIDE SEQUENCE [LARGE SCALE GENOMIC DNA]</scope>
</reference>
<dbReference type="Pfam" id="PF06061">
    <property type="entry name" value="Baculo_ME53"/>
    <property type="match status" value="1"/>
</dbReference>
<keyword evidence="2" id="KW-1185">Reference proteome</keyword>
<dbReference type="RefSeq" id="NP_932742.1">
    <property type="nucleotide sequence ID" value="NC_005137.2"/>
</dbReference>
<reference evidence="1 2" key="4">
    <citation type="journal article" date="2000" name="Virology">
        <title>Characterization of an overexpressed spindle protein during a baculovirus infection.</title>
        <authorList>
            <person name="Li X."/>
            <person name="Barrett J."/>
            <person name="Pang A."/>
            <person name="Klose R.J."/>
            <person name="Krell P.J."/>
            <person name="Arif B.M."/>
        </authorList>
    </citation>
    <scope>NUCLEOTIDE SEQUENCE [LARGE SCALE GENOMIC DNA]</scope>
</reference>
<evidence type="ECO:0000313" key="2">
    <source>
        <dbReference type="Proteomes" id="UP000202937"/>
    </source>
</evidence>
<sequence length="449" mass="51961">MNWFRENNIFNAPQRSTAAQSPAARPLLAKVAAPASPCVRRPPTKTQLNKTEQAHVACLKRIGRVNSKLNDSAAGHVPPEFGHRFETTYDNLESDVVRDLRVHFLSENERAAMKATLRFATNYVTGYINSKDMLTFNQTTQFKTKHDLEHVQESVCTICGYKFKENKRPWFLFVIVRQPPMTSDDDDVRKPPNKPGSFEFACSDCSEEHNDPANTYEIYPKINSVHIKRLFEAGFFYQYIFPLEFEVQYFTHTDIEIKQHKGPFKVLQQLLLEYKNPNETIMFIALRTTGDLVLKEINHNVQLNRYRNVFKTPTSANDVNCFVINDPSNLMEAIADNRFDRINGTLFVEIYGYSIQEFVTGVITFPVRPAKSGYCTACKKAKMFYSNPVINCSRCGFTNRYVFNGKYDELYFHPEAVQTHAALGELIRYYDIKIHKKICRERLQEEQEN</sequence>
<organismHost>
    <name type="scientific">Lepidoptera</name>
    <name type="common">moths &amp; butterflies</name>
    <dbReference type="NCBI Taxonomy" id="7088"/>
</organismHost>